<reference evidence="2" key="2">
    <citation type="submission" date="2023-05" db="EMBL/GenBank/DDBJ databases">
        <authorList>
            <consortium name="Lawrence Berkeley National Laboratory"/>
            <person name="Steindorff A."/>
            <person name="Hensen N."/>
            <person name="Bonometti L."/>
            <person name="Westerberg I."/>
            <person name="Brannstrom I.O."/>
            <person name="Guillou S."/>
            <person name="Cros-Aarteil S."/>
            <person name="Calhoun S."/>
            <person name="Haridas S."/>
            <person name="Kuo A."/>
            <person name="Mondo S."/>
            <person name="Pangilinan J."/>
            <person name="Riley R."/>
            <person name="Labutti K."/>
            <person name="Andreopoulos B."/>
            <person name="Lipzen A."/>
            <person name="Chen C."/>
            <person name="Yanf M."/>
            <person name="Daum C."/>
            <person name="Ng V."/>
            <person name="Clum A."/>
            <person name="Ohm R."/>
            <person name="Martin F."/>
            <person name="Silar P."/>
            <person name="Natvig D."/>
            <person name="Lalanne C."/>
            <person name="Gautier V."/>
            <person name="Ament-Velasquez S.L."/>
            <person name="Kruys A."/>
            <person name="Hutchinson M.I."/>
            <person name="Powell A.J."/>
            <person name="Barry K."/>
            <person name="Miller A.N."/>
            <person name="Grigoriev I.V."/>
            <person name="Debuchy R."/>
            <person name="Gladieux P."/>
            <person name="Thoren M.H."/>
            <person name="Johannesson H."/>
        </authorList>
    </citation>
    <scope>NUCLEOTIDE SEQUENCE</scope>
    <source>
        <strain evidence="2">PSN293</strain>
    </source>
</reference>
<comment type="caution">
    <text evidence="2">The sequence shown here is derived from an EMBL/GenBank/DDBJ whole genome shotgun (WGS) entry which is preliminary data.</text>
</comment>
<protein>
    <submittedName>
        <fullName evidence="2">Uncharacterized protein</fullName>
    </submittedName>
</protein>
<organism evidence="2 3">
    <name type="scientific">Rhypophila decipiens</name>
    <dbReference type="NCBI Taxonomy" id="261697"/>
    <lineage>
        <taxon>Eukaryota</taxon>
        <taxon>Fungi</taxon>
        <taxon>Dikarya</taxon>
        <taxon>Ascomycota</taxon>
        <taxon>Pezizomycotina</taxon>
        <taxon>Sordariomycetes</taxon>
        <taxon>Sordariomycetidae</taxon>
        <taxon>Sordariales</taxon>
        <taxon>Naviculisporaceae</taxon>
        <taxon>Rhypophila</taxon>
    </lineage>
</organism>
<proteinExistence type="predicted"/>
<feature type="transmembrane region" description="Helical" evidence="1">
    <location>
        <begin position="83"/>
        <end position="106"/>
    </location>
</feature>
<keyword evidence="1" id="KW-0472">Membrane</keyword>
<keyword evidence="1" id="KW-1133">Transmembrane helix</keyword>
<gene>
    <name evidence="2" type="ORF">QBC37DRAFT_57253</name>
</gene>
<dbReference type="EMBL" id="MU858061">
    <property type="protein sequence ID" value="KAK4217231.1"/>
    <property type="molecule type" value="Genomic_DNA"/>
</dbReference>
<evidence type="ECO:0000313" key="2">
    <source>
        <dbReference type="EMBL" id="KAK4217231.1"/>
    </source>
</evidence>
<keyword evidence="3" id="KW-1185">Reference proteome</keyword>
<feature type="transmembrane region" description="Helical" evidence="1">
    <location>
        <begin position="51"/>
        <end position="71"/>
    </location>
</feature>
<reference evidence="2" key="1">
    <citation type="journal article" date="2023" name="Mol. Phylogenet. Evol.">
        <title>Genome-scale phylogeny and comparative genomics of the fungal order Sordariales.</title>
        <authorList>
            <person name="Hensen N."/>
            <person name="Bonometti L."/>
            <person name="Westerberg I."/>
            <person name="Brannstrom I.O."/>
            <person name="Guillou S."/>
            <person name="Cros-Aarteil S."/>
            <person name="Calhoun S."/>
            <person name="Haridas S."/>
            <person name="Kuo A."/>
            <person name="Mondo S."/>
            <person name="Pangilinan J."/>
            <person name="Riley R."/>
            <person name="LaButti K."/>
            <person name="Andreopoulos B."/>
            <person name="Lipzen A."/>
            <person name="Chen C."/>
            <person name="Yan M."/>
            <person name="Daum C."/>
            <person name="Ng V."/>
            <person name="Clum A."/>
            <person name="Steindorff A."/>
            <person name="Ohm R.A."/>
            <person name="Martin F."/>
            <person name="Silar P."/>
            <person name="Natvig D.O."/>
            <person name="Lalanne C."/>
            <person name="Gautier V."/>
            <person name="Ament-Velasquez S.L."/>
            <person name="Kruys A."/>
            <person name="Hutchinson M.I."/>
            <person name="Powell A.J."/>
            <person name="Barry K."/>
            <person name="Miller A.N."/>
            <person name="Grigoriev I.V."/>
            <person name="Debuchy R."/>
            <person name="Gladieux P."/>
            <person name="Hiltunen Thoren M."/>
            <person name="Johannesson H."/>
        </authorList>
    </citation>
    <scope>NUCLEOTIDE SEQUENCE</scope>
    <source>
        <strain evidence="2">PSN293</strain>
    </source>
</reference>
<evidence type="ECO:0000313" key="3">
    <source>
        <dbReference type="Proteomes" id="UP001301769"/>
    </source>
</evidence>
<dbReference type="AlphaFoldDB" id="A0AAN6YFP4"/>
<name>A0AAN6YFP4_9PEZI</name>
<evidence type="ECO:0000256" key="1">
    <source>
        <dbReference type="SAM" id="Phobius"/>
    </source>
</evidence>
<dbReference type="Proteomes" id="UP001301769">
    <property type="component" value="Unassembled WGS sequence"/>
</dbReference>
<keyword evidence="1" id="KW-0812">Transmembrane</keyword>
<accession>A0AAN6YFP4</accession>
<sequence>MEDKTICLGVWCGFPTLVATPSEIDSDSSEDNKSALELLFKFGWERAIREFLYFGVLLTLAFVFLDGTWTVCRVGYRYCCYPVLYFFPPPVCLREAFLFIFSVLLFKMN</sequence>